<keyword evidence="1" id="KW-0812">Transmembrane</keyword>
<dbReference type="AlphaFoldDB" id="A1AU27"/>
<organism evidence="2 3">
    <name type="scientific">Pelobacter propionicus (strain DSM 2379 / NBRC 103807 / OttBd1)</name>
    <dbReference type="NCBI Taxonomy" id="338966"/>
    <lineage>
        <taxon>Bacteria</taxon>
        <taxon>Pseudomonadati</taxon>
        <taxon>Thermodesulfobacteriota</taxon>
        <taxon>Desulfuromonadia</taxon>
        <taxon>Desulfuromonadales</taxon>
        <taxon>Desulfuromonadaceae</taxon>
        <taxon>Pelobacter</taxon>
    </lineage>
</organism>
<name>A1AU27_PELPD</name>
<keyword evidence="1" id="KW-0472">Membrane</keyword>
<feature type="transmembrane region" description="Helical" evidence="1">
    <location>
        <begin position="41"/>
        <end position="59"/>
    </location>
</feature>
<evidence type="ECO:0000313" key="3">
    <source>
        <dbReference type="Proteomes" id="UP000006732"/>
    </source>
</evidence>
<dbReference type="KEGG" id="ppd:Ppro_3254"/>
<sequence>MDTNKQHQEASLIGMLLSLEVLLTLMGVASLFYGIINAVPLNIFLGLLIIPGVLLAVRVRRARRRKQQT</sequence>
<keyword evidence="1" id="KW-1133">Transmembrane helix</keyword>
<dbReference type="HOGENOM" id="CLU_201766_0_0_7"/>
<dbReference type="RefSeq" id="WP_011737065.1">
    <property type="nucleotide sequence ID" value="NC_008609.1"/>
</dbReference>
<proteinExistence type="predicted"/>
<evidence type="ECO:0000313" key="2">
    <source>
        <dbReference type="EMBL" id="ABL00848.1"/>
    </source>
</evidence>
<reference evidence="2 3" key="1">
    <citation type="submission" date="2006-10" db="EMBL/GenBank/DDBJ databases">
        <title>Complete sequence of chromosome of Pelobacter propionicus DSM 2379.</title>
        <authorList>
            <consortium name="US DOE Joint Genome Institute"/>
            <person name="Copeland A."/>
            <person name="Lucas S."/>
            <person name="Lapidus A."/>
            <person name="Barry K."/>
            <person name="Detter J.C."/>
            <person name="Glavina del Rio T."/>
            <person name="Hammon N."/>
            <person name="Israni S."/>
            <person name="Dalin E."/>
            <person name="Tice H."/>
            <person name="Pitluck S."/>
            <person name="Saunders E."/>
            <person name="Brettin T."/>
            <person name="Bruce D."/>
            <person name="Han C."/>
            <person name="Tapia R."/>
            <person name="Schmutz J."/>
            <person name="Larimer F."/>
            <person name="Land M."/>
            <person name="Hauser L."/>
            <person name="Kyrpides N."/>
            <person name="Kim E."/>
            <person name="Lovley D."/>
            <person name="Richardson P."/>
        </authorList>
    </citation>
    <scope>NUCLEOTIDE SEQUENCE [LARGE SCALE GENOMIC DNA]</scope>
    <source>
        <strain evidence="3">DSM 2379 / NBRC 103807 / OttBd1</strain>
    </source>
</reference>
<dbReference type="Proteomes" id="UP000006732">
    <property type="component" value="Chromosome"/>
</dbReference>
<protein>
    <submittedName>
        <fullName evidence="2">Uncharacterized protein</fullName>
    </submittedName>
</protein>
<feature type="transmembrane region" description="Helical" evidence="1">
    <location>
        <begin position="12"/>
        <end position="35"/>
    </location>
</feature>
<keyword evidence="3" id="KW-1185">Reference proteome</keyword>
<gene>
    <name evidence="2" type="ordered locus">Ppro_3254</name>
</gene>
<dbReference type="STRING" id="338966.Ppro_3254"/>
<dbReference type="EMBL" id="CP000482">
    <property type="protein sequence ID" value="ABL00848.1"/>
    <property type="molecule type" value="Genomic_DNA"/>
</dbReference>
<accession>A1AU27</accession>
<evidence type="ECO:0000256" key="1">
    <source>
        <dbReference type="SAM" id="Phobius"/>
    </source>
</evidence>